<feature type="compositionally biased region" description="Low complexity" evidence="1">
    <location>
        <begin position="279"/>
        <end position="288"/>
    </location>
</feature>
<feature type="compositionally biased region" description="Polar residues" evidence="1">
    <location>
        <begin position="192"/>
        <end position="218"/>
    </location>
</feature>
<feature type="compositionally biased region" description="Low complexity" evidence="1">
    <location>
        <begin position="225"/>
        <end position="239"/>
    </location>
</feature>
<keyword evidence="2" id="KW-1133">Transmembrane helix</keyword>
<feature type="transmembrane region" description="Helical" evidence="2">
    <location>
        <begin position="971"/>
        <end position="995"/>
    </location>
</feature>
<dbReference type="Proteomes" id="UP000228921">
    <property type="component" value="Unassembled WGS sequence"/>
</dbReference>
<feature type="region of interest" description="Disordered" evidence="1">
    <location>
        <begin position="467"/>
        <end position="555"/>
    </location>
</feature>
<feature type="region of interest" description="Disordered" evidence="1">
    <location>
        <begin position="385"/>
        <end position="428"/>
    </location>
</feature>
<accession>A0A2M8NZ74</accession>
<feature type="compositionally biased region" description="Polar residues" evidence="1">
    <location>
        <begin position="166"/>
        <end position="180"/>
    </location>
</feature>
<dbReference type="EMBL" id="PGTK01000008">
    <property type="protein sequence ID" value="PJF30584.1"/>
    <property type="molecule type" value="Genomic_DNA"/>
</dbReference>
<proteinExistence type="predicted"/>
<evidence type="ECO:0000313" key="3">
    <source>
        <dbReference type="EMBL" id="PJF30584.1"/>
    </source>
</evidence>
<feature type="transmembrane region" description="Helical" evidence="2">
    <location>
        <begin position="698"/>
        <end position="720"/>
    </location>
</feature>
<protein>
    <submittedName>
        <fullName evidence="3">Uncharacterized protein</fullName>
    </submittedName>
</protein>
<feature type="compositionally biased region" description="Acidic residues" evidence="1">
    <location>
        <begin position="516"/>
        <end position="525"/>
    </location>
</feature>
<feature type="compositionally biased region" description="Low complexity" evidence="1">
    <location>
        <begin position="503"/>
        <end position="515"/>
    </location>
</feature>
<comment type="caution">
    <text evidence="3">The sequence shown here is derived from an EMBL/GenBank/DDBJ whole genome shotgun (WGS) entry which is preliminary data.</text>
</comment>
<keyword evidence="2" id="KW-0812">Transmembrane</keyword>
<feature type="compositionally biased region" description="Pro residues" evidence="1">
    <location>
        <begin position="53"/>
        <end position="64"/>
    </location>
</feature>
<name>A0A2M8NZ74_9CHLR</name>
<evidence type="ECO:0000313" key="4">
    <source>
        <dbReference type="Proteomes" id="UP000228921"/>
    </source>
</evidence>
<dbReference type="PANTHER" id="PTHR48125">
    <property type="entry name" value="LP07818P1"/>
    <property type="match status" value="1"/>
</dbReference>
<feature type="compositionally biased region" description="Pro residues" evidence="1">
    <location>
        <begin position="536"/>
        <end position="551"/>
    </location>
</feature>
<feature type="region of interest" description="Disordered" evidence="1">
    <location>
        <begin position="112"/>
        <end position="288"/>
    </location>
</feature>
<dbReference type="PANTHER" id="PTHR48125:SF12">
    <property type="entry name" value="AT HOOK TRANSCRIPTION FACTOR FAMILY-RELATED"/>
    <property type="match status" value="1"/>
</dbReference>
<evidence type="ECO:0000256" key="2">
    <source>
        <dbReference type="SAM" id="Phobius"/>
    </source>
</evidence>
<feature type="region of interest" description="Disordered" evidence="1">
    <location>
        <begin position="24"/>
        <end position="77"/>
    </location>
</feature>
<reference evidence="3 4" key="1">
    <citation type="submission" date="2017-11" db="EMBL/GenBank/DDBJ databases">
        <title>Evolution of Phototrophy in the Chloroflexi Phylum Driven by Horizontal Gene Transfer.</title>
        <authorList>
            <person name="Ward L.M."/>
            <person name="Hemp J."/>
            <person name="Shih P.M."/>
            <person name="Mcglynn S.E."/>
            <person name="Fischer W."/>
        </authorList>
    </citation>
    <scope>NUCLEOTIDE SEQUENCE [LARGE SCALE GENOMIC DNA]</scope>
    <source>
        <strain evidence="3">CP2_2F</strain>
    </source>
</reference>
<gene>
    <name evidence="3" type="ORF">CUN51_07180</name>
</gene>
<organism evidence="3 4">
    <name type="scientific">Candidatus Thermofonsia Clade 1 bacterium</name>
    <dbReference type="NCBI Taxonomy" id="2364210"/>
    <lineage>
        <taxon>Bacteria</taxon>
        <taxon>Bacillati</taxon>
        <taxon>Chloroflexota</taxon>
        <taxon>Candidatus Thermofontia</taxon>
        <taxon>Candidatus Thermofonsia Clade 1</taxon>
    </lineage>
</organism>
<evidence type="ECO:0000256" key="1">
    <source>
        <dbReference type="SAM" id="MobiDB-lite"/>
    </source>
</evidence>
<keyword evidence="2" id="KW-0472">Membrane</keyword>
<dbReference type="AlphaFoldDB" id="A0A2M8NZ74"/>
<sequence length="1001" mass="107433">MAERPMFDDEYLPDWLVAGGITCAGHGAGRSDVPELPPWERPQPKTGVSLPDFAPPPEDAPPPWVSGVEAPELPPFEAPAEAVPPIFQALPPDSEAESIVLDDLILPWEAEAPAAEGAPLDDPFSDLDWMRETPAAAPPSPDQPATPRFQTSWLSEAILPEAMQGGSESSAPPTFQTSWLSEAMLPEAMQGGSETPASPTFQTSWLSEATPSAPQSDESLTDLFATSSETASEPSAAASDDWLRDFGAASDFDFPATDPDLTAASSPTQIKPPSFDWQSEGAAASEVAADSADWLRDFSVGDELEELEGSETTVAPDWLEASGVTAERAVEAAEPQLDWLTESAPAESPAFDQGVEELPDWLAESAPLVESTPAQAADDLPDWLQADESPAEAATEAEDIPDWLRTGYLEARPEPTAAPPEPEPQAEADLPDWMREFAPEPKSSGGLMGSGDDLAWLDQIDFEKPVAPQVADIPKPSRGAPRRPEPEFGLDDPVLDAVLAQTSDLELSEPSLPSIDLDEEFDFETLPELPDAPAASEPPVPVRMPAAPVPPSKATGEAVVVAGDLPEWVAEMRPDSKPTLRIGDQEITLEERPLSALPEPILALRERLKQLPEPPAAPESPDSPLSGIAEVLQPPAFEAVPSPLTPSGALATAAQLAGVQTLRKIVAAQEEILKRRESLEIGAPAHLKPRARLKFDRLLLIVFLIAAVVLPFFTDLANLVPPPRFAALDSASQTRFTAINRAVSDIPRGASALVAFEYTPNAAAEMDDLARALLRDLIRREVKPILISTNPAASLHAYNLLYRLSRDSAEMATLGRNTPLAPRRDYIVLGYLPGGVSGVRALANALYDDSFQQQVIFGNDLEGASSGITPDQLRILRAQPIFLLAQSQEDVQTWVEQYRPPPNAPPDSRLRMVIATAAAATATAQTYAAAEPERIIGTLSGLRDALLYREVRAQYPSAEAQRKAEQHWQSVGFAAFAATLAILIGAALSMIQYLAQRRRSQ</sequence>